<dbReference type="NCBIfam" id="NF033679">
    <property type="entry name" value="DNRLRE_dom"/>
    <property type="match status" value="1"/>
</dbReference>
<protein>
    <recommendedName>
        <fullName evidence="4">Carbohydrate-binding module family 96 domain-containing protein</fullName>
    </recommendedName>
</protein>
<dbReference type="EMBL" id="BART01033621">
    <property type="protein sequence ID" value="GAH09322.1"/>
    <property type="molecule type" value="Genomic_DNA"/>
</dbReference>
<evidence type="ECO:0000256" key="2">
    <source>
        <dbReference type="ARBA" id="ARBA00022525"/>
    </source>
</evidence>
<proteinExistence type="predicted"/>
<evidence type="ECO:0000259" key="4">
    <source>
        <dbReference type="Pfam" id="PF24517"/>
    </source>
</evidence>
<accession>X1CNF7</accession>
<organism evidence="5">
    <name type="scientific">marine sediment metagenome</name>
    <dbReference type="NCBI Taxonomy" id="412755"/>
    <lineage>
        <taxon>unclassified sequences</taxon>
        <taxon>metagenomes</taxon>
        <taxon>ecological metagenomes</taxon>
    </lineage>
</organism>
<evidence type="ECO:0000313" key="5">
    <source>
        <dbReference type="EMBL" id="GAH09322.1"/>
    </source>
</evidence>
<dbReference type="GO" id="GO:0005576">
    <property type="term" value="C:extracellular region"/>
    <property type="evidence" value="ECO:0007669"/>
    <property type="project" value="UniProtKB-SubCell"/>
</dbReference>
<reference evidence="5" key="1">
    <citation type="journal article" date="2014" name="Front. Microbiol.">
        <title>High frequency of phylogenetically diverse reductive dehalogenase-homologous genes in deep subseafloor sedimentary metagenomes.</title>
        <authorList>
            <person name="Kawai M."/>
            <person name="Futagami T."/>
            <person name="Toyoda A."/>
            <person name="Takaki Y."/>
            <person name="Nishi S."/>
            <person name="Hori S."/>
            <person name="Arai W."/>
            <person name="Tsubouchi T."/>
            <person name="Morono Y."/>
            <person name="Uchiyama I."/>
            <person name="Ito T."/>
            <person name="Fujiyama A."/>
            <person name="Inagaki F."/>
            <person name="Takami H."/>
        </authorList>
    </citation>
    <scope>NUCLEOTIDE SEQUENCE</scope>
    <source>
        <strain evidence="5">Expedition CK06-06</strain>
    </source>
</reference>
<evidence type="ECO:0000256" key="1">
    <source>
        <dbReference type="ARBA" id="ARBA00004613"/>
    </source>
</evidence>
<keyword evidence="2" id="KW-0964">Secreted</keyword>
<dbReference type="Pfam" id="PF24517">
    <property type="entry name" value="CBM96"/>
    <property type="match status" value="1"/>
</dbReference>
<gene>
    <name evidence="5" type="ORF">S01H4_57709</name>
</gene>
<comment type="caution">
    <text evidence="5">The sequence shown here is derived from an EMBL/GenBank/DDBJ whole genome shotgun (WGS) entry which is preliminary data.</text>
</comment>
<name>X1CNF7_9ZZZZ</name>
<feature type="domain" description="Carbohydrate-binding module family 96" evidence="4">
    <location>
        <begin position="43"/>
        <end position="139"/>
    </location>
</feature>
<keyword evidence="3" id="KW-0732">Signal</keyword>
<sequence length="164" mass="18136">MVVVAGVTVVVPVKATLPIPLSMVTLVASVTLQLKVELSPTVIVDADLKLYQWGTLGTDNFTIGLYKVTSDWDESTIDWDPQPTCSVDAEITSDITWAWVATWRSWDIDTLAQAWLDGSITNYGVVLKDTDEASVNTLAYFLTSDYTVTSEHPKLEIDYYDPTP</sequence>
<dbReference type="InterPro" id="IPR055372">
    <property type="entry name" value="CBM96"/>
</dbReference>
<dbReference type="AlphaFoldDB" id="X1CNF7"/>
<comment type="subcellular location">
    <subcellularLocation>
        <location evidence="1">Secreted</location>
    </subcellularLocation>
</comment>
<evidence type="ECO:0000256" key="3">
    <source>
        <dbReference type="ARBA" id="ARBA00022729"/>
    </source>
</evidence>